<keyword evidence="2" id="KW-1185">Reference proteome</keyword>
<name>A0A0D2MLG4_9CHLO</name>
<dbReference type="EMBL" id="KK101291">
    <property type="protein sequence ID" value="KIZ01417.1"/>
    <property type="molecule type" value="Genomic_DNA"/>
</dbReference>
<evidence type="ECO:0000313" key="1">
    <source>
        <dbReference type="EMBL" id="KIZ01417.1"/>
    </source>
</evidence>
<proteinExistence type="predicted"/>
<organism evidence="1 2">
    <name type="scientific">Monoraphidium neglectum</name>
    <dbReference type="NCBI Taxonomy" id="145388"/>
    <lineage>
        <taxon>Eukaryota</taxon>
        <taxon>Viridiplantae</taxon>
        <taxon>Chlorophyta</taxon>
        <taxon>core chlorophytes</taxon>
        <taxon>Chlorophyceae</taxon>
        <taxon>CS clade</taxon>
        <taxon>Sphaeropleales</taxon>
        <taxon>Selenastraceae</taxon>
        <taxon>Monoraphidium</taxon>
    </lineage>
</organism>
<protein>
    <submittedName>
        <fullName evidence="1">Uncharacterized protein</fullName>
    </submittedName>
</protein>
<gene>
    <name evidence="1" type="ORF">MNEG_6546</name>
</gene>
<evidence type="ECO:0000313" key="2">
    <source>
        <dbReference type="Proteomes" id="UP000054498"/>
    </source>
</evidence>
<dbReference type="OrthoDB" id="536815at2759"/>
<dbReference type="RefSeq" id="XP_013900436.1">
    <property type="nucleotide sequence ID" value="XM_014044982.1"/>
</dbReference>
<reference evidence="1 2" key="1">
    <citation type="journal article" date="2013" name="BMC Genomics">
        <title>Reconstruction of the lipid metabolism for the microalga Monoraphidium neglectum from its genome sequence reveals characteristics suitable for biofuel production.</title>
        <authorList>
            <person name="Bogen C."/>
            <person name="Al-Dilaimi A."/>
            <person name="Albersmeier A."/>
            <person name="Wichmann J."/>
            <person name="Grundmann M."/>
            <person name="Rupp O."/>
            <person name="Lauersen K.J."/>
            <person name="Blifernez-Klassen O."/>
            <person name="Kalinowski J."/>
            <person name="Goesmann A."/>
            <person name="Mussgnug J.H."/>
            <person name="Kruse O."/>
        </authorList>
    </citation>
    <scope>NUCLEOTIDE SEQUENCE [LARGE SCALE GENOMIC DNA]</scope>
    <source>
        <strain evidence="1 2">SAG 48.87</strain>
    </source>
</reference>
<dbReference type="Proteomes" id="UP000054498">
    <property type="component" value="Unassembled WGS sequence"/>
</dbReference>
<accession>A0A0D2MLG4</accession>
<sequence length="89" mass="9612">MQEESPEKDIGDVTLTQCANIALGACQQAANDAKAPYHPCGHELLHGLNQCTAQQFRQFFEGETRDVCFDASRSITGVVPGTNKIAYGP</sequence>
<dbReference type="GeneID" id="25739422"/>
<dbReference type="AlphaFoldDB" id="A0A0D2MLG4"/>
<dbReference type="KEGG" id="mng:MNEG_6546"/>